<dbReference type="Proteomes" id="UP000799118">
    <property type="component" value="Unassembled WGS sequence"/>
</dbReference>
<feature type="compositionally biased region" description="Low complexity" evidence="1">
    <location>
        <begin position="35"/>
        <end position="55"/>
    </location>
</feature>
<dbReference type="AlphaFoldDB" id="A0A6A4GRN9"/>
<sequence length="1118" mass="123942">MFQSFFAKSTPTPITSAQPSRIPSAIHIQKHTARSSSSPLPTSSHSPPASSSPLPTSSPPLPTFFPPLYTSKPETTLEKGLQELEYLTSSMGLKDSSTNTLSLFSSDPVTDSASFNEPFQYMNQMLHNGLGWGSSEEQLKKLIQENPVGVREMCQWIQQCVSDLQIDGGIFELQVERIQAALQALSSETESVVAPNIKTISIDEAIQTGPSPPAIHSSLLPEIIELDTEDEWEDDDKLLPSAQSHSSKGKHRTSTPTQIPSHRSCPGYLIDIRDNLPSVSNYPFLLHLSRDVPWKVIISRASATPISDSCQHKPSQIKLTSYTHSSFGPFPCINCQQLHNHNLVMGFHHCALDGAHESTPRKYLSPAQLLGIAKYKPVKITRLKLQALNNERKLVVQNRELAAWKHLAMAIGQNDIPHIRALMAVEIRNGHSVYSMLEKVDHAAQHLYSPKDYQEVDFQHAFLIYKLGGSSDWNETLLASPYTPKAAEMGKNLDISLASIPKQSNIKGVAIAIDEIKIQEQLSHDSILKFKSMAQAGAIQESLVGDEIHLASEVSEPSSMASNGESRWRRTFISMFLCSTLPEDSPLFEFLLDLELFDVLCGKDDMTPDLNWKHVLKHFRNTLLRKKGIVINSVMIAVAILRKHLQAKGMSDAECNSLLCPNDKQDVTLIICLLNALTFLPEAASTDSPTAYLDTKLSLQEHLVHLSHASHLVLALYSKDKGQFIPAQLFFDVRLMVKNMYFSTGKIQVNDPNAKFFLQNLGTDPLEQTGRRLTVKSLQELDSKVTAKHDHINPKSITGDSHVKDIHFQSVWSCGRKSTELDLTTAGVPPPFCDMSTTGGYNMLYPFGLNRMVLGDGEALMDGEELEDDDEWDKDIVPAAKTTAVAQAANNKPDIDNVVAITKPEAAERKFDVRDNENSTEMTVEDPAIIIVQCKSRIFTAVVQVNEILQGSTSLQSIPSHFLHEPNVKVNCQVMQLTLINSSHQPDVNDWHWNGKYLWSAIIQNLPGVSLELLDPDLERSQDDAKLMKDKPTYASRTDELSGIAVLLSEQISKTLHTIPIIKLSPLSSVSCAKQLKIIPKPFAKDGTIVVLALSVSLSSPSQSVFNMWWHTSSMIHT</sequence>
<dbReference type="OrthoDB" id="3173036at2759"/>
<name>A0A6A4GRN9_9AGAR</name>
<protein>
    <submittedName>
        <fullName evidence="2">Uncharacterized protein</fullName>
    </submittedName>
</protein>
<proteinExistence type="predicted"/>
<gene>
    <name evidence="2" type="ORF">BT96DRAFT_947614</name>
</gene>
<evidence type="ECO:0000256" key="1">
    <source>
        <dbReference type="SAM" id="MobiDB-lite"/>
    </source>
</evidence>
<dbReference type="EMBL" id="ML769744">
    <property type="protein sequence ID" value="KAE9388421.1"/>
    <property type="molecule type" value="Genomic_DNA"/>
</dbReference>
<feature type="compositionally biased region" description="Polar residues" evidence="1">
    <location>
        <begin position="1"/>
        <end position="21"/>
    </location>
</feature>
<organism evidence="2 3">
    <name type="scientific">Gymnopus androsaceus JB14</name>
    <dbReference type="NCBI Taxonomy" id="1447944"/>
    <lineage>
        <taxon>Eukaryota</taxon>
        <taxon>Fungi</taxon>
        <taxon>Dikarya</taxon>
        <taxon>Basidiomycota</taxon>
        <taxon>Agaricomycotina</taxon>
        <taxon>Agaricomycetes</taxon>
        <taxon>Agaricomycetidae</taxon>
        <taxon>Agaricales</taxon>
        <taxon>Marasmiineae</taxon>
        <taxon>Omphalotaceae</taxon>
        <taxon>Gymnopus</taxon>
    </lineage>
</organism>
<evidence type="ECO:0000313" key="3">
    <source>
        <dbReference type="Proteomes" id="UP000799118"/>
    </source>
</evidence>
<feature type="region of interest" description="Disordered" evidence="1">
    <location>
        <begin position="1"/>
        <end position="69"/>
    </location>
</feature>
<keyword evidence="3" id="KW-1185">Reference proteome</keyword>
<accession>A0A6A4GRN9</accession>
<feature type="region of interest" description="Disordered" evidence="1">
    <location>
        <begin position="239"/>
        <end position="262"/>
    </location>
</feature>
<reference evidence="2" key="1">
    <citation type="journal article" date="2019" name="Environ. Microbiol.">
        <title>Fungal ecological strategies reflected in gene transcription - a case study of two litter decomposers.</title>
        <authorList>
            <person name="Barbi F."/>
            <person name="Kohler A."/>
            <person name="Barry K."/>
            <person name="Baskaran P."/>
            <person name="Daum C."/>
            <person name="Fauchery L."/>
            <person name="Ihrmark K."/>
            <person name="Kuo A."/>
            <person name="LaButti K."/>
            <person name="Lipzen A."/>
            <person name="Morin E."/>
            <person name="Grigoriev I.V."/>
            <person name="Henrissat B."/>
            <person name="Lindahl B."/>
            <person name="Martin F."/>
        </authorList>
    </citation>
    <scope>NUCLEOTIDE SEQUENCE</scope>
    <source>
        <strain evidence="2">JB14</strain>
    </source>
</reference>
<feature type="compositionally biased region" description="Pro residues" evidence="1">
    <location>
        <begin position="56"/>
        <end position="65"/>
    </location>
</feature>
<evidence type="ECO:0000313" key="2">
    <source>
        <dbReference type="EMBL" id="KAE9388421.1"/>
    </source>
</evidence>